<dbReference type="EMBL" id="JAGIOO010000001">
    <property type="protein sequence ID" value="MBP2473428.1"/>
    <property type="molecule type" value="Genomic_DNA"/>
</dbReference>
<dbReference type="RefSeq" id="WP_086781568.1">
    <property type="nucleotide sequence ID" value="NZ_JAGIOO010000001.1"/>
</dbReference>
<reference evidence="1 2" key="1">
    <citation type="submission" date="2021-03" db="EMBL/GenBank/DDBJ databases">
        <title>Sequencing the genomes of 1000 actinobacteria strains.</title>
        <authorList>
            <person name="Klenk H.-P."/>
        </authorList>
    </citation>
    <scope>NUCLEOTIDE SEQUENCE [LARGE SCALE GENOMIC DNA]</scope>
    <source>
        <strain evidence="1 2">DSM 44580</strain>
    </source>
</reference>
<proteinExistence type="predicted"/>
<accession>A0ABS5AA24</accession>
<keyword evidence="2" id="KW-1185">Reference proteome</keyword>
<organism evidence="1 2">
    <name type="scientific">Crossiella equi</name>
    <dbReference type="NCBI Taxonomy" id="130796"/>
    <lineage>
        <taxon>Bacteria</taxon>
        <taxon>Bacillati</taxon>
        <taxon>Actinomycetota</taxon>
        <taxon>Actinomycetes</taxon>
        <taxon>Pseudonocardiales</taxon>
        <taxon>Pseudonocardiaceae</taxon>
        <taxon>Crossiella</taxon>
    </lineage>
</organism>
<evidence type="ECO:0000313" key="1">
    <source>
        <dbReference type="EMBL" id="MBP2473428.1"/>
    </source>
</evidence>
<sequence length="88" mass="9828">MATPEDIPSDRAGFRAWARRNHPDVGGDPAVFAAAVEAYRRRLTEAEPAPDPRFEAPVEIVVTPGGARGLATRIGRWWTRKRRPPRVK</sequence>
<gene>
    <name evidence="1" type="ORF">JOF53_002300</name>
</gene>
<dbReference type="Proteomes" id="UP001519363">
    <property type="component" value="Unassembled WGS sequence"/>
</dbReference>
<evidence type="ECO:0008006" key="3">
    <source>
        <dbReference type="Google" id="ProtNLM"/>
    </source>
</evidence>
<comment type="caution">
    <text evidence="1">The sequence shown here is derived from an EMBL/GenBank/DDBJ whole genome shotgun (WGS) entry which is preliminary data.</text>
</comment>
<protein>
    <recommendedName>
        <fullName evidence="3">J domain-containing protein</fullName>
    </recommendedName>
</protein>
<name>A0ABS5AA24_9PSEU</name>
<evidence type="ECO:0000313" key="2">
    <source>
        <dbReference type="Proteomes" id="UP001519363"/>
    </source>
</evidence>